<feature type="compositionally biased region" description="Low complexity" evidence="2">
    <location>
        <begin position="1"/>
        <end position="29"/>
    </location>
</feature>
<dbReference type="Proteomes" id="UP000268535">
    <property type="component" value="Unassembled WGS sequence"/>
</dbReference>
<keyword evidence="1" id="KW-0418">Kinase</keyword>
<evidence type="ECO:0000313" key="3">
    <source>
        <dbReference type="EMBL" id="RKO95799.1"/>
    </source>
</evidence>
<evidence type="ECO:0000256" key="1">
    <source>
        <dbReference type="RuleBase" id="RU366032"/>
    </source>
</evidence>
<dbReference type="EMBL" id="ML010898">
    <property type="protein sequence ID" value="RKO95799.1"/>
    <property type="molecule type" value="Genomic_DNA"/>
</dbReference>
<comment type="subcellular location">
    <subcellularLocation>
        <location evidence="1">Mitochondrion matrix</location>
    </subcellularLocation>
</comment>
<sequence>MHFDPSSMPQRPASSSSSSSTMPLHSASSYATPSMDAVGAATAAAGIGEATPSAEGRAVTGVLDLGVGLVMSRVYANYWGGDLALRTMNNYGTDAYVTLVTGNQAENIGMTPGGHDPDEQ</sequence>
<keyword evidence="1" id="KW-0547">Nucleotide-binding</keyword>
<dbReference type="GO" id="GO:0005524">
    <property type="term" value="F:ATP binding"/>
    <property type="evidence" value="ECO:0007669"/>
    <property type="project" value="UniProtKB-UniRule"/>
</dbReference>
<proteinExistence type="inferred from homology"/>
<dbReference type="PANTHER" id="PTHR11947">
    <property type="entry name" value="PYRUVATE DEHYDROGENASE KINASE"/>
    <property type="match status" value="1"/>
</dbReference>
<dbReference type="GO" id="GO:0004740">
    <property type="term" value="F:pyruvate dehydrogenase (acetyl-transferring) kinase activity"/>
    <property type="evidence" value="ECO:0007669"/>
    <property type="project" value="TreeGrafter"/>
</dbReference>
<evidence type="ECO:0000313" key="4">
    <source>
        <dbReference type="Proteomes" id="UP000268535"/>
    </source>
</evidence>
<gene>
    <name evidence="3" type="ORF">CAUPRSCDRAFT_12499</name>
</gene>
<keyword evidence="1" id="KW-0067">ATP-binding</keyword>
<feature type="region of interest" description="Disordered" evidence="2">
    <location>
        <begin position="1"/>
        <end position="30"/>
    </location>
</feature>
<evidence type="ECO:0000256" key="2">
    <source>
        <dbReference type="SAM" id="MobiDB-lite"/>
    </source>
</evidence>
<dbReference type="AlphaFoldDB" id="A0A4P9WRK4"/>
<accession>A0A4P9WRK4</accession>
<protein>
    <recommendedName>
        <fullName evidence="1">Protein-serine/threonine kinase</fullName>
        <ecNumber evidence="1">2.7.11.-</ecNumber>
    </recommendedName>
</protein>
<dbReference type="InterPro" id="IPR039028">
    <property type="entry name" value="BCKD/PDK"/>
</dbReference>
<reference evidence="4" key="1">
    <citation type="journal article" date="2018" name="Nat. Microbiol.">
        <title>Leveraging single-cell genomics to expand the fungal tree of life.</title>
        <authorList>
            <person name="Ahrendt S.R."/>
            <person name="Quandt C.A."/>
            <person name="Ciobanu D."/>
            <person name="Clum A."/>
            <person name="Salamov A."/>
            <person name="Andreopoulos B."/>
            <person name="Cheng J.F."/>
            <person name="Woyke T."/>
            <person name="Pelin A."/>
            <person name="Henrissat B."/>
            <person name="Reynolds N.K."/>
            <person name="Benny G.L."/>
            <person name="Smith M.E."/>
            <person name="James T.Y."/>
            <person name="Grigoriev I.V."/>
        </authorList>
    </citation>
    <scope>NUCLEOTIDE SEQUENCE [LARGE SCALE GENOMIC DNA]</scope>
    <source>
        <strain evidence="4">ATCC 52028</strain>
    </source>
</reference>
<organism evidence="3 4">
    <name type="scientific">Caulochytrium protostelioides</name>
    <dbReference type="NCBI Taxonomy" id="1555241"/>
    <lineage>
        <taxon>Eukaryota</taxon>
        <taxon>Fungi</taxon>
        <taxon>Fungi incertae sedis</taxon>
        <taxon>Chytridiomycota</taxon>
        <taxon>Chytridiomycota incertae sedis</taxon>
        <taxon>Chytridiomycetes</taxon>
        <taxon>Caulochytriales</taxon>
        <taxon>Caulochytriaceae</taxon>
        <taxon>Caulochytrium</taxon>
    </lineage>
</organism>
<dbReference type="GO" id="GO:0010906">
    <property type="term" value="P:regulation of glucose metabolic process"/>
    <property type="evidence" value="ECO:0007669"/>
    <property type="project" value="TreeGrafter"/>
</dbReference>
<dbReference type="Gene3D" id="3.30.565.10">
    <property type="entry name" value="Histidine kinase-like ATPase, C-terminal domain"/>
    <property type="match status" value="1"/>
</dbReference>
<dbReference type="EC" id="2.7.11.-" evidence="1"/>
<keyword evidence="1" id="KW-0496">Mitochondrion</keyword>
<comment type="similarity">
    <text evidence="1">Belongs to the PDK/BCKDK protein kinase family.</text>
</comment>
<dbReference type="SUPFAM" id="SSF55874">
    <property type="entry name" value="ATPase domain of HSP90 chaperone/DNA topoisomerase II/histidine kinase"/>
    <property type="match status" value="1"/>
</dbReference>
<dbReference type="GO" id="GO:0005759">
    <property type="term" value="C:mitochondrial matrix"/>
    <property type="evidence" value="ECO:0007669"/>
    <property type="project" value="UniProtKB-SubCell"/>
</dbReference>
<dbReference type="InterPro" id="IPR036890">
    <property type="entry name" value="HATPase_C_sf"/>
</dbReference>
<keyword evidence="1" id="KW-0808">Transferase</keyword>
<name>A0A4P9WRK4_9FUNG</name>
<dbReference type="PANTHER" id="PTHR11947:SF20">
    <property type="entry name" value="[3-METHYL-2-OXOBUTANOATE DEHYDROGENASE [LIPOAMIDE]] KINASE, MITOCHONDRIAL"/>
    <property type="match status" value="1"/>
</dbReference>